<dbReference type="InterPro" id="IPR036365">
    <property type="entry name" value="PGBD-like_sf"/>
</dbReference>
<sequence length="175" mass="20623">MDTFQVNLQSTSIIDLKSVCRYFEPYQYRHQTEAINWLQTQLSYPIFREFTQRWENEVVSPDPVLRLNNYGAAVFELQQMLNKTGANLVTDGQFGAKTQAAVMQFQRKHRLTADGIVGNLTWAKLREIVDPRYLWQMFDAYNPIDNPQQIPALDWLQNRISTTTLTEFSRRWRKA</sequence>
<dbReference type="InterPro" id="IPR036366">
    <property type="entry name" value="PGBDSf"/>
</dbReference>
<keyword evidence="3" id="KW-1185">Reference proteome</keyword>
<proteinExistence type="predicted"/>
<evidence type="ECO:0000313" key="3">
    <source>
        <dbReference type="Proteomes" id="UP000647273"/>
    </source>
</evidence>
<protein>
    <submittedName>
        <fullName evidence="2">Peptidoglycan-binding protein</fullName>
    </submittedName>
</protein>
<reference evidence="2 3" key="1">
    <citation type="journal article" date="2020" name="ISME J.">
        <title>Comparative genomics reveals insights into cyanobacterial evolution and habitat adaptation.</title>
        <authorList>
            <person name="Chen M.Y."/>
            <person name="Teng W.K."/>
            <person name="Zhao L."/>
            <person name="Hu C.X."/>
            <person name="Zhou Y.K."/>
            <person name="Han B.P."/>
            <person name="Song L.R."/>
            <person name="Shu W.S."/>
        </authorList>
    </citation>
    <scope>NUCLEOTIDE SEQUENCE [LARGE SCALE GENOMIC DNA]</scope>
    <source>
        <strain evidence="2 3">FACHB-343</strain>
    </source>
</reference>
<dbReference type="EMBL" id="JACJQG010000103">
    <property type="protein sequence ID" value="MBD2229542.1"/>
    <property type="molecule type" value="Genomic_DNA"/>
</dbReference>
<dbReference type="RefSeq" id="WP_190551482.1">
    <property type="nucleotide sequence ID" value="NZ_CAWPNP010000006.1"/>
</dbReference>
<name>A0ABR8B8S7_9CYAN</name>
<evidence type="ECO:0000313" key="2">
    <source>
        <dbReference type="EMBL" id="MBD2229542.1"/>
    </source>
</evidence>
<dbReference type="Gene3D" id="1.10.101.10">
    <property type="entry name" value="PGBD-like superfamily/PGBD"/>
    <property type="match status" value="1"/>
</dbReference>
<feature type="domain" description="Peptidoglycan binding-like" evidence="1">
    <location>
        <begin position="71"/>
        <end position="125"/>
    </location>
</feature>
<comment type="caution">
    <text evidence="2">The sequence shown here is derived from an EMBL/GenBank/DDBJ whole genome shotgun (WGS) entry which is preliminary data.</text>
</comment>
<evidence type="ECO:0000259" key="1">
    <source>
        <dbReference type="Pfam" id="PF01471"/>
    </source>
</evidence>
<accession>A0ABR8B8S7</accession>
<dbReference type="Pfam" id="PF01471">
    <property type="entry name" value="PG_binding_1"/>
    <property type="match status" value="1"/>
</dbReference>
<gene>
    <name evidence="2" type="ORF">H6G08_34630</name>
</gene>
<dbReference type="SUPFAM" id="SSF47090">
    <property type="entry name" value="PGBD-like"/>
    <property type="match status" value="1"/>
</dbReference>
<dbReference type="InterPro" id="IPR002477">
    <property type="entry name" value="Peptidoglycan-bd-like"/>
</dbReference>
<dbReference type="Proteomes" id="UP000647273">
    <property type="component" value="Unassembled WGS sequence"/>
</dbReference>
<organism evidence="2 3">
    <name type="scientific">Calothrix anomala FACHB-343</name>
    <dbReference type="NCBI Taxonomy" id="2692894"/>
    <lineage>
        <taxon>Bacteria</taxon>
        <taxon>Bacillati</taxon>
        <taxon>Cyanobacteriota</taxon>
        <taxon>Cyanophyceae</taxon>
        <taxon>Nostocales</taxon>
        <taxon>Calotrichaceae</taxon>
        <taxon>Calothrix</taxon>
    </lineage>
</organism>